<feature type="transmembrane region" description="Helical" evidence="1">
    <location>
        <begin position="261"/>
        <end position="293"/>
    </location>
</feature>
<dbReference type="Proteomes" id="UP001259832">
    <property type="component" value="Unassembled WGS sequence"/>
</dbReference>
<organism evidence="2 3">
    <name type="scientific">Phytophthora citrophthora</name>
    <dbReference type="NCBI Taxonomy" id="4793"/>
    <lineage>
        <taxon>Eukaryota</taxon>
        <taxon>Sar</taxon>
        <taxon>Stramenopiles</taxon>
        <taxon>Oomycota</taxon>
        <taxon>Peronosporomycetes</taxon>
        <taxon>Peronosporales</taxon>
        <taxon>Peronosporaceae</taxon>
        <taxon>Phytophthora</taxon>
    </lineage>
</organism>
<evidence type="ECO:0000256" key="1">
    <source>
        <dbReference type="SAM" id="Phobius"/>
    </source>
</evidence>
<keyword evidence="1" id="KW-0472">Membrane</keyword>
<sequence length="390" mass="43927">MTVRGAQMRANPEAVKDVVRFATLCGAQVSIVMVYAVFNTIFSNLSPMYQPMFALFIPAFKMMQKNILSRILAGRDDTKPQVVILNVEIFNALFISNCMQNAQSMGTSITLISVDILQAAISLLDLYRMISDVDSILNKLGVSSNALISTAEMILEKYPTATNRRPTTLTRSAHMWAINSPAPIARIPLKKKQVLPTMNLECGEYKLPVSPLSLRDASRVSSVQFGSIAKRTETSSATPTTDLNKLSSKEHYRLLKKSLQVLYLTEFMLLTEFTEVLVPVIYGGYLAILYHFPNRQYYPQLADLSDDELWHKVFSMLGYGTLELVSLVLLVIVLNRLVHRHSLKQLAFVLEWEFFMVQPKLVLWVTMTLQSTLPQMGKYSGRFGILPINV</sequence>
<feature type="transmembrane region" description="Helical" evidence="1">
    <location>
        <begin position="313"/>
        <end position="334"/>
    </location>
</feature>
<name>A0AAD9GC04_9STRA</name>
<comment type="caution">
    <text evidence="2">The sequence shown here is derived from an EMBL/GenBank/DDBJ whole genome shotgun (WGS) entry which is preliminary data.</text>
</comment>
<feature type="transmembrane region" description="Helical" evidence="1">
    <location>
        <begin position="21"/>
        <end position="42"/>
    </location>
</feature>
<dbReference type="EMBL" id="JASMQC010000022">
    <property type="protein sequence ID" value="KAK1935778.1"/>
    <property type="molecule type" value="Genomic_DNA"/>
</dbReference>
<reference evidence="2" key="1">
    <citation type="submission" date="2023-08" db="EMBL/GenBank/DDBJ databases">
        <title>Reference Genome Resource for the Citrus Pathogen Phytophthora citrophthora.</title>
        <authorList>
            <person name="Moller H."/>
            <person name="Coetzee B."/>
            <person name="Rose L.J."/>
            <person name="Van Niekerk J.M."/>
        </authorList>
    </citation>
    <scope>NUCLEOTIDE SEQUENCE</scope>
    <source>
        <strain evidence="2">STE-U-9442</strain>
    </source>
</reference>
<keyword evidence="3" id="KW-1185">Reference proteome</keyword>
<proteinExistence type="predicted"/>
<keyword evidence="1" id="KW-1133">Transmembrane helix</keyword>
<protein>
    <submittedName>
        <fullName evidence="2">Uncharacterized protein</fullName>
    </submittedName>
</protein>
<gene>
    <name evidence="2" type="ORF">P3T76_010473</name>
</gene>
<keyword evidence="1" id="KW-0812">Transmembrane</keyword>
<dbReference type="AlphaFoldDB" id="A0AAD9GC04"/>
<evidence type="ECO:0000313" key="3">
    <source>
        <dbReference type="Proteomes" id="UP001259832"/>
    </source>
</evidence>
<evidence type="ECO:0000313" key="2">
    <source>
        <dbReference type="EMBL" id="KAK1935778.1"/>
    </source>
</evidence>
<accession>A0AAD9GC04</accession>